<accession>A0A1V9XCP2</accession>
<dbReference type="Proteomes" id="UP000192247">
    <property type="component" value="Unassembled WGS sequence"/>
</dbReference>
<dbReference type="InParanoid" id="A0A1V9XCP2"/>
<dbReference type="STRING" id="418985.A0A1V9XCP2"/>
<dbReference type="GO" id="GO:0005737">
    <property type="term" value="C:cytoplasm"/>
    <property type="evidence" value="ECO:0007669"/>
    <property type="project" value="TreeGrafter"/>
</dbReference>
<keyword evidence="2" id="KW-0413">Isomerase</keyword>
<protein>
    <submittedName>
        <fullName evidence="2">Peptidyl-prolyl cis-trans isomerase-like</fullName>
    </submittedName>
</protein>
<dbReference type="AlphaFoldDB" id="A0A1V9XCP2"/>
<sequence>MEDVYIEADDAAFGRIIVEPRSDVASRTAENFRALSTDETGKRYKGSMLNRIIPNSMCQGVLSMARMLTARTFFVVLLESYAE</sequence>
<comment type="caution">
    <text evidence="2">The sequence shown here is derived from an EMBL/GenBank/DDBJ whole genome shotgun (WGS) entry which is preliminary data.</text>
</comment>
<reference evidence="2 3" key="1">
    <citation type="journal article" date="2017" name="Gigascience">
        <title>Draft genome of the honey bee ectoparasitic mite, Tropilaelaps mercedesae, is shaped by the parasitic life history.</title>
        <authorList>
            <person name="Dong X."/>
            <person name="Armstrong S.D."/>
            <person name="Xia D."/>
            <person name="Makepeace B.L."/>
            <person name="Darby A.C."/>
            <person name="Kadowaki T."/>
        </authorList>
    </citation>
    <scope>NUCLEOTIDE SEQUENCE [LARGE SCALE GENOMIC DNA]</scope>
    <source>
        <strain evidence="2">Wuxi-XJTLU</strain>
    </source>
</reference>
<dbReference type="InterPro" id="IPR002130">
    <property type="entry name" value="Cyclophilin-type_PPIase_dom"/>
</dbReference>
<dbReference type="PROSITE" id="PS50072">
    <property type="entry name" value="CSA_PPIASE_2"/>
    <property type="match status" value="1"/>
</dbReference>
<name>A0A1V9XCP2_9ACAR</name>
<organism evidence="2 3">
    <name type="scientific">Tropilaelaps mercedesae</name>
    <dbReference type="NCBI Taxonomy" id="418985"/>
    <lineage>
        <taxon>Eukaryota</taxon>
        <taxon>Metazoa</taxon>
        <taxon>Ecdysozoa</taxon>
        <taxon>Arthropoda</taxon>
        <taxon>Chelicerata</taxon>
        <taxon>Arachnida</taxon>
        <taxon>Acari</taxon>
        <taxon>Parasitiformes</taxon>
        <taxon>Mesostigmata</taxon>
        <taxon>Gamasina</taxon>
        <taxon>Dermanyssoidea</taxon>
        <taxon>Laelapidae</taxon>
        <taxon>Tropilaelaps</taxon>
    </lineage>
</organism>
<dbReference type="OrthoDB" id="252722at2759"/>
<dbReference type="GO" id="GO:0016018">
    <property type="term" value="F:cyclosporin A binding"/>
    <property type="evidence" value="ECO:0007669"/>
    <property type="project" value="TreeGrafter"/>
</dbReference>
<evidence type="ECO:0000259" key="1">
    <source>
        <dbReference type="PROSITE" id="PS50072"/>
    </source>
</evidence>
<dbReference type="SUPFAM" id="SSF50891">
    <property type="entry name" value="Cyclophilin-like"/>
    <property type="match status" value="1"/>
</dbReference>
<dbReference type="Pfam" id="PF00160">
    <property type="entry name" value="Pro_isomerase"/>
    <property type="match status" value="1"/>
</dbReference>
<dbReference type="PANTHER" id="PTHR11071:SF561">
    <property type="entry name" value="PEPTIDYL-PROLYL CIS-TRANS ISOMERASE D-RELATED"/>
    <property type="match status" value="1"/>
</dbReference>
<gene>
    <name evidence="2" type="ORF">BIW11_04023</name>
</gene>
<dbReference type="GO" id="GO:0003755">
    <property type="term" value="F:peptidyl-prolyl cis-trans isomerase activity"/>
    <property type="evidence" value="ECO:0007669"/>
    <property type="project" value="InterPro"/>
</dbReference>
<dbReference type="Gene3D" id="2.40.100.10">
    <property type="entry name" value="Cyclophilin-like"/>
    <property type="match status" value="1"/>
</dbReference>
<dbReference type="EMBL" id="MNPL01015271">
    <property type="protein sequence ID" value="OQR71161.1"/>
    <property type="molecule type" value="Genomic_DNA"/>
</dbReference>
<proteinExistence type="predicted"/>
<evidence type="ECO:0000313" key="2">
    <source>
        <dbReference type="EMBL" id="OQR71161.1"/>
    </source>
</evidence>
<dbReference type="InterPro" id="IPR029000">
    <property type="entry name" value="Cyclophilin-like_dom_sf"/>
</dbReference>
<keyword evidence="3" id="KW-1185">Reference proteome</keyword>
<dbReference type="GO" id="GO:0006457">
    <property type="term" value="P:protein folding"/>
    <property type="evidence" value="ECO:0007669"/>
    <property type="project" value="TreeGrafter"/>
</dbReference>
<evidence type="ECO:0000313" key="3">
    <source>
        <dbReference type="Proteomes" id="UP000192247"/>
    </source>
</evidence>
<dbReference type="PANTHER" id="PTHR11071">
    <property type="entry name" value="PEPTIDYL-PROLYL CIS-TRANS ISOMERASE"/>
    <property type="match status" value="1"/>
</dbReference>
<feature type="domain" description="PPIase cyclophilin-type" evidence="1">
    <location>
        <begin position="3"/>
        <end position="60"/>
    </location>
</feature>